<gene>
    <name evidence="3" type="ORF">ACFQZ7_06060</name>
</gene>
<dbReference type="EMBL" id="JBHTIO010000032">
    <property type="protein sequence ID" value="MFD0897301.1"/>
    <property type="molecule type" value="Genomic_DNA"/>
</dbReference>
<keyword evidence="4" id="KW-1185">Reference proteome</keyword>
<name>A0ABW3EE16_9LACO</name>
<evidence type="ECO:0000256" key="2">
    <source>
        <dbReference type="SAM" id="Phobius"/>
    </source>
</evidence>
<keyword evidence="2" id="KW-0472">Membrane</keyword>
<organism evidence="3 4">
    <name type="scientific">Loigolactobacillus binensis</name>
    <dbReference type="NCBI Taxonomy" id="2559922"/>
    <lineage>
        <taxon>Bacteria</taxon>
        <taxon>Bacillati</taxon>
        <taxon>Bacillota</taxon>
        <taxon>Bacilli</taxon>
        <taxon>Lactobacillales</taxon>
        <taxon>Lactobacillaceae</taxon>
        <taxon>Loigolactobacillus</taxon>
    </lineage>
</organism>
<feature type="coiled-coil region" evidence="1">
    <location>
        <begin position="65"/>
        <end position="120"/>
    </location>
</feature>
<feature type="transmembrane region" description="Helical" evidence="2">
    <location>
        <begin position="42"/>
        <end position="65"/>
    </location>
</feature>
<evidence type="ECO:0000256" key="1">
    <source>
        <dbReference type="SAM" id="Coils"/>
    </source>
</evidence>
<evidence type="ECO:0000313" key="3">
    <source>
        <dbReference type="EMBL" id="MFD0897301.1"/>
    </source>
</evidence>
<keyword evidence="1" id="KW-0175">Coiled coil</keyword>
<reference evidence="4" key="1">
    <citation type="journal article" date="2019" name="Int. J. Syst. Evol. Microbiol.">
        <title>The Global Catalogue of Microorganisms (GCM) 10K type strain sequencing project: providing services to taxonomists for standard genome sequencing and annotation.</title>
        <authorList>
            <consortium name="The Broad Institute Genomics Platform"/>
            <consortium name="The Broad Institute Genome Sequencing Center for Infectious Disease"/>
            <person name="Wu L."/>
            <person name="Ma J."/>
        </authorList>
    </citation>
    <scope>NUCLEOTIDE SEQUENCE [LARGE SCALE GENOMIC DNA]</scope>
    <source>
        <strain evidence="4">CCM 8925</strain>
    </source>
</reference>
<dbReference type="Proteomes" id="UP001597104">
    <property type="component" value="Unassembled WGS sequence"/>
</dbReference>
<comment type="caution">
    <text evidence="3">The sequence shown here is derived from an EMBL/GenBank/DDBJ whole genome shotgun (WGS) entry which is preliminary data.</text>
</comment>
<proteinExistence type="predicted"/>
<protein>
    <recommendedName>
        <fullName evidence="5">DUF4760 domain-containing protein</fullName>
    </recommendedName>
</protein>
<keyword evidence="2" id="KW-1133">Transmembrane helix</keyword>
<accession>A0ABW3EE16</accession>
<evidence type="ECO:0008006" key="5">
    <source>
        <dbReference type="Google" id="ProtNLM"/>
    </source>
</evidence>
<sequence length="201" mass="22991">MRLKTFKEYPIIQTIFLTLLFCFGIWIITHLVLSNLGSENRIIAIVDAISAALSAIISAVMAYFISESQANKATLSLRKEQQENEELEKRKNKDNCGLLLMELEDNLEAIRVKKPRLKRDDTPTTFNAIKQGISTMIWDSMISNNGLPNIELQKIYKAYKSLVMLRAFEVPEALTDEDIESINKVIERLEQRFAEAIPILK</sequence>
<dbReference type="RefSeq" id="WP_137637170.1">
    <property type="nucleotide sequence ID" value="NZ_BJDN01000006.1"/>
</dbReference>
<keyword evidence="2" id="KW-0812">Transmembrane</keyword>
<feature type="transmembrane region" description="Helical" evidence="2">
    <location>
        <begin position="12"/>
        <end position="36"/>
    </location>
</feature>
<evidence type="ECO:0000313" key="4">
    <source>
        <dbReference type="Proteomes" id="UP001597104"/>
    </source>
</evidence>